<keyword evidence="1" id="KW-0472">Membrane</keyword>
<proteinExistence type="predicted"/>
<protein>
    <recommendedName>
        <fullName evidence="2">Sulfatase-modifying factor enzyme-like domain-containing protein</fullName>
    </recommendedName>
</protein>
<dbReference type="InterPro" id="IPR042095">
    <property type="entry name" value="SUMF_sf"/>
</dbReference>
<feature type="transmembrane region" description="Helical" evidence="1">
    <location>
        <begin position="83"/>
        <end position="102"/>
    </location>
</feature>
<dbReference type="HOGENOM" id="CLU_315859_0_0_7"/>
<dbReference type="GO" id="GO:0120147">
    <property type="term" value="F:formylglycine-generating oxidase activity"/>
    <property type="evidence" value="ECO:0007669"/>
    <property type="project" value="TreeGrafter"/>
</dbReference>
<dbReference type="AlphaFoldDB" id="W4MCP1"/>
<keyword evidence="1" id="KW-1133">Transmembrane helix</keyword>
<dbReference type="Proteomes" id="UP000019140">
    <property type="component" value="Unassembled WGS sequence"/>
</dbReference>
<dbReference type="PANTHER" id="PTHR23150">
    <property type="entry name" value="SULFATASE MODIFYING FACTOR 1, 2"/>
    <property type="match status" value="1"/>
</dbReference>
<comment type="caution">
    <text evidence="3">The sequence shown here is derived from an EMBL/GenBank/DDBJ whole genome shotgun (WGS) entry which is preliminary data.</text>
</comment>
<evidence type="ECO:0000256" key="1">
    <source>
        <dbReference type="SAM" id="Phobius"/>
    </source>
</evidence>
<dbReference type="PANTHER" id="PTHR23150:SF19">
    <property type="entry name" value="FORMYLGLYCINE-GENERATING ENZYME"/>
    <property type="match status" value="1"/>
</dbReference>
<organism evidence="3 4">
    <name type="scientific">Candidatus Entotheonella gemina</name>
    <dbReference type="NCBI Taxonomy" id="1429439"/>
    <lineage>
        <taxon>Bacteria</taxon>
        <taxon>Pseudomonadati</taxon>
        <taxon>Nitrospinota/Tectimicrobiota group</taxon>
        <taxon>Candidatus Tectimicrobiota</taxon>
        <taxon>Candidatus Entotheonellia</taxon>
        <taxon>Candidatus Entotheonellales</taxon>
        <taxon>Candidatus Entotheonellaceae</taxon>
        <taxon>Candidatus Entotheonella</taxon>
    </lineage>
</organism>
<sequence length="1083" mass="120867">MRLHRVFDLQPAETLDNRRHLKAILRAVVVKSNDDQLIFDRVFESWLTYADQDIQRRTDPMPSETRRLIPEPALPQNMPSRKWRWVVAAVLVLVIVSGFYGFNRSTHTPPRDVVSPPKPVPDVQTAAVSDIPPRERSFTYAVPRLEILPAEPQLNLIPLALCLLALLAAGVTWRILSRRSWLPEPAAAPTRPGPPRVFLTPPSLPGPQFLDPRQQETLVWGIGKFVAEEPTRRLDVAATVRATAHSGGVAELHFERATYQREVWLWVDEMAMDAAVKRLVEEVESTLRAYGLPVQRAVFRGIPERLLTEEGAVVTPREWDEHRDDMLVAVLTDGRVLSRQYVADDRRVGVDALLRELSHWPRLAFVDLGEEAQSLSAILQKHELPCILPEALAAFLGDDASELAVDRYVHHHDAIWAAVCALAPGPVDEGTALALRQGLGLAGSPWAWRALRTEAPGPPGRLQWAPALRAERINWLRQVEGMDIGAGWAGNGLLDRALSFWQKCYDGELEARDQSDDEGAWRDSPARQHLCMECHLVRLWQAPEVAIPALYGLYQGRLGATIRQQLGHLIPHRRGAPHHIQLPWTWETRSATEKVMLQEMGLGGEMPTEHLKRPGRFWLGLGACAGLALAALIAFVAQPFGIRTGPPLVQYVEGLPDGLKDDAGYWIDPEATAEGQWRVSVTAPKSIASQTVDPIVTVRVAWEQAERPCVETLADNAELWRCGHQDHTVRLPMAIKRSLVVIASEPGVAEVEALAIALLSSGSADVVLVSPQWLDHRQSLIGVQERLGPARQLILIAAEIGDAMPLPKAGGLQAEIGMNEWSRLTERLRQFRDVRRLSEALPADPAWRIAGDVDEVKLKGLGDIPDVRFVDIPAGEFLMGSPDDEPGRSSDEGPQHLVRVGAFLMAETETTNAQFHAFKPDHQGPDGLPATSVSWHEAREFCETYGWRLPTEAEWEYAVRAGTTTRWSFGDDERQLGNYAWFFENAQTQTKPARQLKPNPWGLYDMYGNVIEWVQDCWNPTYDGASDDGSAWETGDCSVRVLRGGWSVFGPEALRSARRDEVLPEARDELIGFRCVRRSRRQP</sequence>
<reference evidence="3 4" key="1">
    <citation type="journal article" date="2014" name="Nature">
        <title>An environmental bacterial taxon with a large and distinct metabolic repertoire.</title>
        <authorList>
            <person name="Wilson M.C."/>
            <person name="Mori T."/>
            <person name="Ruckert C."/>
            <person name="Uria A.R."/>
            <person name="Helf M.J."/>
            <person name="Takada K."/>
            <person name="Gernert C."/>
            <person name="Steffens U.A."/>
            <person name="Heycke N."/>
            <person name="Schmitt S."/>
            <person name="Rinke C."/>
            <person name="Helfrich E.J."/>
            <person name="Brachmann A.O."/>
            <person name="Gurgui C."/>
            <person name="Wakimoto T."/>
            <person name="Kracht M."/>
            <person name="Crusemann M."/>
            <person name="Hentschel U."/>
            <person name="Abe I."/>
            <person name="Matsunaga S."/>
            <person name="Kalinowski J."/>
            <person name="Takeyama H."/>
            <person name="Piel J."/>
        </authorList>
    </citation>
    <scope>NUCLEOTIDE SEQUENCE [LARGE SCALE GENOMIC DNA]</scope>
    <source>
        <strain evidence="4">TSY2</strain>
    </source>
</reference>
<keyword evidence="1" id="KW-0812">Transmembrane</keyword>
<dbReference type="InterPro" id="IPR016187">
    <property type="entry name" value="CTDL_fold"/>
</dbReference>
<evidence type="ECO:0000313" key="4">
    <source>
        <dbReference type="Proteomes" id="UP000019140"/>
    </source>
</evidence>
<dbReference type="InterPro" id="IPR005532">
    <property type="entry name" value="SUMF_dom"/>
</dbReference>
<name>W4MCP1_9BACT</name>
<dbReference type="InterPro" id="IPR051043">
    <property type="entry name" value="Sulfatase_Mod_Factor_Kinase"/>
</dbReference>
<dbReference type="EMBL" id="AZHX01000331">
    <property type="protein sequence ID" value="ETX07973.1"/>
    <property type="molecule type" value="Genomic_DNA"/>
</dbReference>
<dbReference type="SUPFAM" id="SSF56436">
    <property type="entry name" value="C-type lectin-like"/>
    <property type="match status" value="1"/>
</dbReference>
<keyword evidence="4" id="KW-1185">Reference proteome</keyword>
<evidence type="ECO:0000259" key="2">
    <source>
        <dbReference type="Pfam" id="PF03781"/>
    </source>
</evidence>
<accession>W4MCP1</accession>
<feature type="transmembrane region" description="Helical" evidence="1">
    <location>
        <begin position="156"/>
        <end position="176"/>
    </location>
</feature>
<dbReference type="PATRIC" id="fig|1429439.4.peg.1389"/>
<dbReference type="Gene3D" id="3.90.1580.10">
    <property type="entry name" value="paralog of FGE (formylglycine-generating enzyme)"/>
    <property type="match status" value="1"/>
</dbReference>
<evidence type="ECO:0000313" key="3">
    <source>
        <dbReference type="EMBL" id="ETX07973.1"/>
    </source>
</evidence>
<gene>
    <name evidence="3" type="ORF">ETSY2_08120</name>
</gene>
<feature type="domain" description="Sulfatase-modifying factor enzyme-like" evidence="2">
    <location>
        <begin position="869"/>
        <end position="1077"/>
    </location>
</feature>
<feature type="transmembrane region" description="Helical" evidence="1">
    <location>
        <begin position="617"/>
        <end position="637"/>
    </location>
</feature>
<dbReference type="Pfam" id="PF03781">
    <property type="entry name" value="FGE-sulfatase"/>
    <property type="match status" value="1"/>
</dbReference>